<keyword evidence="2" id="KW-1185">Reference proteome</keyword>
<evidence type="ECO:0000313" key="1">
    <source>
        <dbReference type="EMBL" id="KGO84438.1"/>
    </source>
</evidence>
<dbReference type="RefSeq" id="WP_035130293.1">
    <property type="nucleotide sequence ID" value="NZ_JRLV01000001.1"/>
</dbReference>
<protein>
    <submittedName>
        <fullName evidence="1">Uncharacterized protein</fullName>
    </submittedName>
</protein>
<name>A0A0A2LYY6_9FLAO</name>
<comment type="caution">
    <text evidence="1">The sequence shown here is derived from an EMBL/GenBank/DDBJ whole genome shotgun (WGS) entry which is preliminary data.</text>
</comment>
<dbReference type="AlphaFoldDB" id="A0A0A2LYY6"/>
<dbReference type="STRING" id="1406840.Q763_01465"/>
<sequence>MEKTGLISRNIGSDYKTELKNVTSLTISNYGSEPITVVVNDVPRPVPAFNPEIGVPMSYNLPGDGTACNLTIEIKFNGNSKYAILDYRVYNPQAC</sequence>
<dbReference type="EMBL" id="JRLV01000001">
    <property type="protein sequence ID" value="KGO84438.1"/>
    <property type="molecule type" value="Genomic_DNA"/>
</dbReference>
<organism evidence="1 2">
    <name type="scientific">Flavobacterium beibuense F44-8</name>
    <dbReference type="NCBI Taxonomy" id="1406840"/>
    <lineage>
        <taxon>Bacteria</taxon>
        <taxon>Pseudomonadati</taxon>
        <taxon>Bacteroidota</taxon>
        <taxon>Flavobacteriia</taxon>
        <taxon>Flavobacteriales</taxon>
        <taxon>Flavobacteriaceae</taxon>
        <taxon>Flavobacterium</taxon>
    </lineage>
</organism>
<reference evidence="1 2" key="1">
    <citation type="submission" date="2013-09" db="EMBL/GenBank/DDBJ databases">
        <authorList>
            <person name="Zeng Z."/>
            <person name="Chen C."/>
        </authorList>
    </citation>
    <scope>NUCLEOTIDE SEQUENCE [LARGE SCALE GENOMIC DNA]</scope>
    <source>
        <strain evidence="1 2">F44-8</strain>
    </source>
</reference>
<dbReference type="Proteomes" id="UP000030129">
    <property type="component" value="Unassembled WGS sequence"/>
</dbReference>
<evidence type="ECO:0000313" key="2">
    <source>
        <dbReference type="Proteomes" id="UP000030129"/>
    </source>
</evidence>
<accession>A0A0A2LYY6</accession>
<proteinExistence type="predicted"/>
<gene>
    <name evidence="1" type="ORF">Q763_01465</name>
</gene>